<dbReference type="InterPro" id="IPR039426">
    <property type="entry name" value="TonB-dep_rcpt-like"/>
</dbReference>
<dbReference type="SUPFAM" id="SSF56935">
    <property type="entry name" value="Porins"/>
    <property type="match status" value="1"/>
</dbReference>
<keyword evidence="8 12" id="KW-0798">TonB box</keyword>
<dbReference type="PROSITE" id="PS52016">
    <property type="entry name" value="TONB_DEPENDENT_REC_3"/>
    <property type="match status" value="1"/>
</dbReference>
<comment type="subcellular location">
    <subcellularLocation>
        <location evidence="1 11">Cell outer membrane</location>
        <topology evidence="1 11">Multi-pass membrane protein</topology>
    </subcellularLocation>
</comment>
<keyword evidence="15" id="KW-0675">Receptor</keyword>
<dbReference type="Proteomes" id="UP000650424">
    <property type="component" value="Unassembled WGS sequence"/>
</dbReference>
<keyword evidence="7" id="KW-0406">Ion transport</keyword>
<keyword evidence="3 11" id="KW-1134">Transmembrane beta strand</keyword>
<dbReference type="EMBL" id="JACOGF010000004">
    <property type="protein sequence ID" value="MBC3917923.1"/>
    <property type="molecule type" value="Genomic_DNA"/>
</dbReference>
<evidence type="ECO:0000256" key="3">
    <source>
        <dbReference type="ARBA" id="ARBA00022452"/>
    </source>
</evidence>
<dbReference type="InterPro" id="IPR000531">
    <property type="entry name" value="Beta-barrel_TonB"/>
</dbReference>
<feature type="domain" description="TonB-dependent receptor-like beta-barrel" evidence="13">
    <location>
        <begin position="276"/>
        <end position="729"/>
    </location>
</feature>
<evidence type="ECO:0000259" key="14">
    <source>
        <dbReference type="Pfam" id="PF07715"/>
    </source>
</evidence>
<keyword evidence="9 11" id="KW-0472">Membrane</keyword>
<evidence type="ECO:0000256" key="1">
    <source>
        <dbReference type="ARBA" id="ARBA00004571"/>
    </source>
</evidence>
<evidence type="ECO:0000256" key="8">
    <source>
        <dbReference type="ARBA" id="ARBA00023077"/>
    </source>
</evidence>
<evidence type="ECO:0000256" key="9">
    <source>
        <dbReference type="ARBA" id="ARBA00023136"/>
    </source>
</evidence>
<sequence>MMQTATAQQAPATTAEQPKLEEVIVSANKRIEKLEQVPLAITVLGDAVLQRNNVREFADVINLSPALTITYGTTPANNGINMRGIGTTSIGIGVEADVAVIIDDIPMGMQVKAFQDLTDIARIEILKGPQSTLFGKSAIAGAVNVTTKPISGPLAGNFSTLYTSDGEWRVGGSYGGELSEKFGFRIAASDTRFAGNVNNLTTGTKTNGSGGKTFMAKLSWHPTDTLDIDFTPRYSYSNTTCCALVATSVTPLQGALLSNVAQLPATTLLQGINIGPYNTDIRNDTKTGQESTSRGFGLRINYAMPNGATLSSITSLDKYYANDSRDQDFVDVPTLLYYPLANGKPAGVNEGYVQYGTFDVISRTQELRLTSPDNQPVKYVAGLWYGWNAIDRHFIRGYNGIALSTPTQYFTDTYNENKAIFGQVSWDFAKDYSVLAGLRYNRETSGYHFTTGAPPPGAFVPTASYSSVDNTENATTGKLSLQHQFSKNLMAYALGATGYKGLAYDLTSSLNAATAAQQPVHSETSNTFELGLKGNFLNNRLTLNLAAFNSKFKNYQQNSGGYLPGTTTYVTRLNSVGGVQTRGVEMDISALVTTDFIINGSVAYTDASITEFPNAPCYNVTDTSNGGFNAACQLKSAQYGGQNVQDLAGGRMPNAPKIKANLGGQYDIRLKDNSFDAFITAAVRYQSEVLTNLNQDPTLSVAGYSVTNLGFGIKDKQSRYKLSFFINNLFNKHYANTGFTGLGSWSSKAPNPVIAVTNTTWSPARDAFRYVGVRFDAKF</sequence>
<proteinExistence type="inferred from homology"/>
<name>A0ABR6ZPZ5_9BURK</name>
<evidence type="ECO:0000256" key="5">
    <source>
        <dbReference type="ARBA" id="ARBA00022692"/>
    </source>
</evidence>
<evidence type="ECO:0000256" key="2">
    <source>
        <dbReference type="ARBA" id="ARBA00022448"/>
    </source>
</evidence>
<keyword evidence="10 11" id="KW-0998">Cell outer membrane</keyword>
<gene>
    <name evidence="15" type="ORF">H8L32_10595</name>
</gene>
<keyword evidence="4" id="KW-0410">Iron transport</keyword>
<comment type="similarity">
    <text evidence="11 12">Belongs to the TonB-dependent receptor family.</text>
</comment>
<reference evidence="15 16" key="1">
    <citation type="submission" date="2020-08" db="EMBL/GenBank/DDBJ databases">
        <title>Novel species isolated from subtropical streams in China.</title>
        <authorList>
            <person name="Lu H."/>
        </authorList>
    </citation>
    <scope>NUCLEOTIDE SEQUENCE [LARGE SCALE GENOMIC DNA]</scope>
    <source>
        <strain evidence="15 16">CY18W</strain>
    </source>
</reference>
<dbReference type="Gene3D" id="2.40.170.20">
    <property type="entry name" value="TonB-dependent receptor, beta-barrel domain"/>
    <property type="match status" value="1"/>
</dbReference>
<keyword evidence="5 11" id="KW-0812">Transmembrane</keyword>
<evidence type="ECO:0000259" key="13">
    <source>
        <dbReference type="Pfam" id="PF00593"/>
    </source>
</evidence>
<keyword evidence="16" id="KW-1185">Reference proteome</keyword>
<protein>
    <submittedName>
        <fullName evidence="15">TonB-dependent receptor</fullName>
    </submittedName>
</protein>
<evidence type="ECO:0000256" key="7">
    <source>
        <dbReference type="ARBA" id="ARBA00023065"/>
    </source>
</evidence>
<dbReference type="Pfam" id="PF07715">
    <property type="entry name" value="Plug"/>
    <property type="match status" value="1"/>
</dbReference>
<evidence type="ECO:0000256" key="10">
    <source>
        <dbReference type="ARBA" id="ARBA00023237"/>
    </source>
</evidence>
<accession>A0ABR6ZPZ5</accession>
<dbReference type="PANTHER" id="PTHR32552:SF81">
    <property type="entry name" value="TONB-DEPENDENT OUTER MEMBRANE RECEPTOR"/>
    <property type="match status" value="1"/>
</dbReference>
<comment type="caution">
    <text evidence="15">The sequence shown here is derived from an EMBL/GenBank/DDBJ whole genome shotgun (WGS) entry which is preliminary data.</text>
</comment>
<organism evidence="15 16">
    <name type="scientific">Undibacterium hunanense</name>
    <dbReference type="NCBI Taxonomy" id="2762292"/>
    <lineage>
        <taxon>Bacteria</taxon>
        <taxon>Pseudomonadati</taxon>
        <taxon>Pseudomonadota</taxon>
        <taxon>Betaproteobacteria</taxon>
        <taxon>Burkholderiales</taxon>
        <taxon>Oxalobacteraceae</taxon>
        <taxon>Undibacterium</taxon>
    </lineage>
</organism>
<dbReference type="InterPro" id="IPR012910">
    <property type="entry name" value="Plug_dom"/>
</dbReference>
<keyword evidence="6" id="KW-0408">Iron</keyword>
<evidence type="ECO:0000313" key="15">
    <source>
        <dbReference type="EMBL" id="MBC3917923.1"/>
    </source>
</evidence>
<evidence type="ECO:0000256" key="12">
    <source>
        <dbReference type="RuleBase" id="RU003357"/>
    </source>
</evidence>
<dbReference type="InterPro" id="IPR036942">
    <property type="entry name" value="Beta-barrel_TonB_sf"/>
</dbReference>
<dbReference type="Pfam" id="PF00593">
    <property type="entry name" value="TonB_dep_Rec_b-barrel"/>
    <property type="match status" value="1"/>
</dbReference>
<evidence type="ECO:0000256" key="4">
    <source>
        <dbReference type="ARBA" id="ARBA00022496"/>
    </source>
</evidence>
<feature type="domain" description="TonB-dependent receptor plug" evidence="14">
    <location>
        <begin position="34"/>
        <end position="142"/>
    </location>
</feature>
<dbReference type="PANTHER" id="PTHR32552">
    <property type="entry name" value="FERRICHROME IRON RECEPTOR-RELATED"/>
    <property type="match status" value="1"/>
</dbReference>
<evidence type="ECO:0000256" key="6">
    <source>
        <dbReference type="ARBA" id="ARBA00023004"/>
    </source>
</evidence>
<evidence type="ECO:0000313" key="16">
    <source>
        <dbReference type="Proteomes" id="UP000650424"/>
    </source>
</evidence>
<keyword evidence="2 11" id="KW-0813">Transport</keyword>
<evidence type="ECO:0000256" key="11">
    <source>
        <dbReference type="PROSITE-ProRule" id="PRU01360"/>
    </source>
</evidence>